<accession>A0ABS8PTP8</accession>
<dbReference type="Gene3D" id="3.90.1570.10">
    <property type="entry name" value="tt1808, chain A"/>
    <property type="match status" value="1"/>
</dbReference>
<gene>
    <name evidence="2" type="ORF">LQ567_12830</name>
</gene>
<dbReference type="CDD" id="cd06260">
    <property type="entry name" value="DUF820-like"/>
    <property type="match status" value="1"/>
</dbReference>
<dbReference type="Pfam" id="PF05685">
    <property type="entry name" value="Uma2"/>
    <property type="match status" value="1"/>
</dbReference>
<sequence>MDSENNVEEPFVPYGAITSLDQLDLSERYSYADYFRWKFRERVELLRGWIHKMSPAPGIKHQSASLKLTLKIGNYFEGKSCNVFAAPFDVRLPDSKKQTNDAAVFTVVQPDICVICDAEKIDDRGCIGAPDLVVEILSPGNTQKEMGIKFDLYEESGVKEYWLVEPQDKVILVYILKDGKFQGIKPFIETDEIRSALFPELKFNVRDIFE</sequence>
<dbReference type="EMBL" id="JAJNEC010000005">
    <property type="protein sequence ID" value="MCD2423653.1"/>
    <property type="molecule type" value="Genomic_DNA"/>
</dbReference>
<dbReference type="InterPro" id="IPR012296">
    <property type="entry name" value="Nuclease_put_TT1808"/>
</dbReference>
<dbReference type="Proteomes" id="UP001199816">
    <property type="component" value="Unassembled WGS sequence"/>
</dbReference>
<dbReference type="PANTHER" id="PTHR34107:SF4">
    <property type="entry name" value="SLL1222 PROTEIN"/>
    <property type="match status" value="1"/>
</dbReference>
<name>A0ABS8PTP8_9BACT</name>
<reference evidence="2 3" key="1">
    <citation type="submission" date="2021-11" db="EMBL/GenBank/DDBJ databases">
        <title>Genomic of Niabella pedocola.</title>
        <authorList>
            <person name="Wu T."/>
        </authorList>
    </citation>
    <scope>NUCLEOTIDE SEQUENCE [LARGE SCALE GENOMIC DNA]</scope>
    <source>
        <strain evidence="2 3">JCM 31011</strain>
    </source>
</reference>
<dbReference type="SUPFAM" id="SSF52980">
    <property type="entry name" value="Restriction endonuclease-like"/>
    <property type="match status" value="1"/>
</dbReference>
<dbReference type="InterPro" id="IPR011335">
    <property type="entry name" value="Restrct_endonuc-II-like"/>
</dbReference>
<evidence type="ECO:0000313" key="3">
    <source>
        <dbReference type="Proteomes" id="UP001199816"/>
    </source>
</evidence>
<dbReference type="RefSeq" id="WP_231004914.1">
    <property type="nucleotide sequence ID" value="NZ_JAJNEC010000005.1"/>
</dbReference>
<evidence type="ECO:0000259" key="1">
    <source>
        <dbReference type="Pfam" id="PF05685"/>
    </source>
</evidence>
<dbReference type="GO" id="GO:0004519">
    <property type="term" value="F:endonuclease activity"/>
    <property type="evidence" value="ECO:0007669"/>
    <property type="project" value="UniProtKB-KW"/>
</dbReference>
<dbReference type="InterPro" id="IPR008538">
    <property type="entry name" value="Uma2"/>
</dbReference>
<dbReference type="PANTHER" id="PTHR34107">
    <property type="entry name" value="SLL0198 PROTEIN-RELATED"/>
    <property type="match status" value="1"/>
</dbReference>
<evidence type="ECO:0000313" key="2">
    <source>
        <dbReference type="EMBL" id="MCD2423653.1"/>
    </source>
</evidence>
<keyword evidence="2" id="KW-0540">Nuclease</keyword>
<keyword evidence="3" id="KW-1185">Reference proteome</keyword>
<feature type="domain" description="Putative restriction endonuclease" evidence="1">
    <location>
        <begin position="33"/>
        <end position="205"/>
    </location>
</feature>
<proteinExistence type="predicted"/>
<organism evidence="2 3">
    <name type="scientific">Niabella pedocola</name>
    <dbReference type="NCBI Taxonomy" id="1752077"/>
    <lineage>
        <taxon>Bacteria</taxon>
        <taxon>Pseudomonadati</taxon>
        <taxon>Bacteroidota</taxon>
        <taxon>Chitinophagia</taxon>
        <taxon>Chitinophagales</taxon>
        <taxon>Chitinophagaceae</taxon>
        <taxon>Niabella</taxon>
    </lineage>
</organism>
<comment type="caution">
    <text evidence="2">The sequence shown here is derived from an EMBL/GenBank/DDBJ whole genome shotgun (WGS) entry which is preliminary data.</text>
</comment>
<keyword evidence="2" id="KW-0378">Hydrolase</keyword>
<keyword evidence="2" id="KW-0255">Endonuclease</keyword>
<protein>
    <submittedName>
        <fullName evidence="2">Uma2 family endonuclease</fullName>
    </submittedName>
</protein>